<dbReference type="Pfam" id="PF00107">
    <property type="entry name" value="ADH_zinc_N"/>
    <property type="match status" value="1"/>
</dbReference>
<dbReference type="CDD" id="cd08249">
    <property type="entry name" value="enoyl_reductase_like"/>
    <property type="match status" value="1"/>
</dbReference>
<dbReference type="SUPFAM" id="SSF50129">
    <property type="entry name" value="GroES-like"/>
    <property type="match status" value="1"/>
</dbReference>
<dbReference type="InterPro" id="IPR013149">
    <property type="entry name" value="ADH-like_C"/>
</dbReference>
<keyword evidence="5" id="KW-1185">Reference proteome</keyword>
<comment type="caution">
    <text evidence="4">The sequence shown here is derived from an EMBL/GenBank/DDBJ whole genome shotgun (WGS) entry which is preliminary data.</text>
</comment>
<gene>
    <name evidence="4" type="ORF">KHLLAP_LOCUS1633</name>
</gene>
<dbReference type="InterPro" id="IPR011032">
    <property type="entry name" value="GroES-like_sf"/>
</dbReference>
<dbReference type="InterPro" id="IPR013154">
    <property type="entry name" value="ADH-like_N"/>
</dbReference>
<dbReference type="Gene3D" id="3.90.180.10">
    <property type="entry name" value="Medium-chain alcohol dehydrogenases, catalytic domain"/>
    <property type="match status" value="1"/>
</dbReference>
<evidence type="ECO:0000313" key="4">
    <source>
        <dbReference type="EMBL" id="CAJ2501165.1"/>
    </source>
</evidence>
<dbReference type="EMBL" id="CAUWAG010000003">
    <property type="protein sequence ID" value="CAJ2501165.1"/>
    <property type="molecule type" value="Genomic_DNA"/>
</dbReference>
<evidence type="ECO:0000256" key="2">
    <source>
        <dbReference type="ARBA" id="ARBA00023002"/>
    </source>
</evidence>
<comment type="similarity">
    <text evidence="1">Belongs to the zinc-containing alcohol dehydrogenase family.</text>
</comment>
<dbReference type="PANTHER" id="PTHR45348">
    <property type="entry name" value="HYPOTHETICAL OXIDOREDUCTASE (EUROFUNG)"/>
    <property type="match status" value="1"/>
</dbReference>
<evidence type="ECO:0000313" key="5">
    <source>
        <dbReference type="Proteomes" id="UP001295740"/>
    </source>
</evidence>
<feature type="domain" description="Enoyl reductase (ER)" evidence="3">
    <location>
        <begin position="16"/>
        <end position="363"/>
    </location>
</feature>
<dbReference type="Pfam" id="PF08240">
    <property type="entry name" value="ADH_N"/>
    <property type="match status" value="1"/>
</dbReference>
<dbReference type="AlphaFoldDB" id="A0AAI8YDW6"/>
<reference evidence="4" key="1">
    <citation type="submission" date="2023-10" db="EMBL/GenBank/DDBJ databases">
        <authorList>
            <person name="Hackl T."/>
        </authorList>
    </citation>
    <scope>NUCLEOTIDE SEQUENCE</scope>
</reference>
<dbReference type="InterPro" id="IPR036291">
    <property type="entry name" value="NAD(P)-bd_dom_sf"/>
</dbReference>
<evidence type="ECO:0000256" key="1">
    <source>
        <dbReference type="ARBA" id="ARBA00008072"/>
    </source>
</evidence>
<accession>A0AAI8YDW6</accession>
<dbReference type="SUPFAM" id="SSF51735">
    <property type="entry name" value="NAD(P)-binding Rossmann-fold domains"/>
    <property type="match status" value="1"/>
</dbReference>
<keyword evidence="2" id="KW-0560">Oxidoreductase</keyword>
<sequence>MHTPTTTKAVVIVAPGKAAVQEVPLPKLHDGYILVKVRAVGLNPTDWKSIHAPTAPAGARSGCDYAGDVVEVGAGVDGRFGKGDRVAGMVFGGNPKQLDSGAFGEYIVAKQHLQIKIPDNISYEEAATLGVSITTVSSPEPRAPPQGQGLYKKLGLPLPPAQDGRTILIYGGSTATGIYGIQFAKASGLRVVTTASPRNFDFLKALGADAVFDYNSPTCVRDIREYTGNELRLVWDCVGAGEICATALSNSPSGPAPKYAHITKVKREEIEPINARIDGPHFTVGYDALGEPYNRMGVEHTPQADEADHAAMFWELVRKLLEAGDAVRPLRPTVNRGGSGLEGVLGGLEELRAGRVSGGKLVYTL</sequence>
<organism evidence="4 5">
    <name type="scientific">Anthostomella pinea</name>
    <dbReference type="NCBI Taxonomy" id="933095"/>
    <lineage>
        <taxon>Eukaryota</taxon>
        <taxon>Fungi</taxon>
        <taxon>Dikarya</taxon>
        <taxon>Ascomycota</taxon>
        <taxon>Pezizomycotina</taxon>
        <taxon>Sordariomycetes</taxon>
        <taxon>Xylariomycetidae</taxon>
        <taxon>Xylariales</taxon>
        <taxon>Xylariaceae</taxon>
        <taxon>Anthostomella</taxon>
    </lineage>
</organism>
<dbReference type="SMART" id="SM00829">
    <property type="entry name" value="PKS_ER"/>
    <property type="match status" value="1"/>
</dbReference>
<evidence type="ECO:0000259" key="3">
    <source>
        <dbReference type="SMART" id="SM00829"/>
    </source>
</evidence>
<dbReference type="Gene3D" id="3.40.50.720">
    <property type="entry name" value="NAD(P)-binding Rossmann-like Domain"/>
    <property type="match status" value="1"/>
</dbReference>
<name>A0AAI8YDW6_9PEZI</name>
<proteinExistence type="inferred from homology"/>
<dbReference type="InterPro" id="IPR047122">
    <property type="entry name" value="Trans-enoyl_RdTase-like"/>
</dbReference>
<dbReference type="GO" id="GO:0016651">
    <property type="term" value="F:oxidoreductase activity, acting on NAD(P)H"/>
    <property type="evidence" value="ECO:0007669"/>
    <property type="project" value="InterPro"/>
</dbReference>
<protein>
    <submittedName>
        <fullName evidence="4">Uu.00g040180.m01.CDS01</fullName>
    </submittedName>
</protein>
<dbReference type="PANTHER" id="PTHR45348:SF2">
    <property type="entry name" value="ZINC-TYPE ALCOHOL DEHYDROGENASE-LIKE PROTEIN C2E1P3.01"/>
    <property type="match status" value="1"/>
</dbReference>
<dbReference type="Proteomes" id="UP001295740">
    <property type="component" value="Unassembled WGS sequence"/>
</dbReference>
<dbReference type="InterPro" id="IPR020843">
    <property type="entry name" value="ER"/>
</dbReference>